<dbReference type="Pfam" id="PF02826">
    <property type="entry name" value="2-Hacid_dh_C"/>
    <property type="match status" value="1"/>
</dbReference>
<proteinExistence type="inferred from homology"/>
<dbReference type="InterPro" id="IPR029753">
    <property type="entry name" value="D-isomer_DH_CS"/>
</dbReference>
<evidence type="ECO:0000313" key="6">
    <source>
        <dbReference type="Proteomes" id="UP000077266"/>
    </source>
</evidence>
<gene>
    <name evidence="5" type="ORF">EXIGLDRAFT_776017</name>
</gene>
<dbReference type="Proteomes" id="UP000077266">
    <property type="component" value="Unassembled WGS sequence"/>
</dbReference>
<dbReference type="InterPro" id="IPR050223">
    <property type="entry name" value="D-isomer_2-hydroxyacid_DH"/>
</dbReference>
<dbReference type="AlphaFoldDB" id="A0A165DNA3"/>
<evidence type="ECO:0000313" key="5">
    <source>
        <dbReference type="EMBL" id="KZV84971.1"/>
    </source>
</evidence>
<protein>
    <recommendedName>
        <fullName evidence="7">Glyoxylate reductase</fullName>
    </recommendedName>
</protein>
<dbReference type="PROSITE" id="PS00671">
    <property type="entry name" value="D_2_HYDROXYACID_DH_3"/>
    <property type="match status" value="1"/>
</dbReference>
<feature type="domain" description="D-isomer specific 2-hydroxyacid dehydrogenase catalytic" evidence="3">
    <location>
        <begin position="42"/>
        <end position="342"/>
    </location>
</feature>
<dbReference type="InParanoid" id="A0A165DNA3"/>
<dbReference type="InterPro" id="IPR006140">
    <property type="entry name" value="D-isomer_DH_NAD-bd"/>
</dbReference>
<evidence type="ECO:0008006" key="7">
    <source>
        <dbReference type="Google" id="ProtNLM"/>
    </source>
</evidence>
<dbReference type="GO" id="GO:0016618">
    <property type="term" value="F:hydroxypyruvate reductase [NAD(P)H] activity"/>
    <property type="evidence" value="ECO:0007669"/>
    <property type="project" value="TreeGrafter"/>
</dbReference>
<dbReference type="OrthoDB" id="3214756at2759"/>
<dbReference type="GO" id="GO:0051287">
    <property type="term" value="F:NAD binding"/>
    <property type="evidence" value="ECO:0007669"/>
    <property type="project" value="InterPro"/>
</dbReference>
<keyword evidence="1 2" id="KW-0560">Oxidoreductase</keyword>
<dbReference type="Gene3D" id="3.40.50.720">
    <property type="entry name" value="NAD(P)-binding Rossmann-like Domain"/>
    <property type="match status" value="2"/>
</dbReference>
<dbReference type="GO" id="GO:0005829">
    <property type="term" value="C:cytosol"/>
    <property type="evidence" value="ECO:0007669"/>
    <property type="project" value="TreeGrafter"/>
</dbReference>
<sequence length="368" mass="40261">MSRPRIIILFQTFPSTILRAAHEAGLVEIVYLSAAHSDSAQARRDWFMSQLPGASAAVLWNDIGKFGKEHLDAAGPSFKVLATYSVGYDHVDVAECQRRGVAVAHTPNKNDDSVANCTLMLLLMAMRRAMEHITLVRQGGWGGLHQASSADPLTLTGLSVRRKTVGLYGFGPIAQKVVERILPMSPRRILYKASQPRPFTHNHFPRLHHLVSNFYSETVVRNEPDLVALAAESDVLICLTSLTPETYHSIDADLLSRMKPSAVLVNMARGPVVDTPALIDALHKDGIFCAAVDVLEGEPDIRPDHPLLDESLAHKVIVFPHSASGEADARWDMGELTARNVLFALGIDVPEGLDVEGDTGTRYLPVVF</sequence>
<dbReference type="Pfam" id="PF00389">
    <property type="entry name" value="2-Hacid_dh"/>
    <property type="match status" value="1"/>
</dbReference>
<reference evidence="5 6" key="1">
    <citation type="journal article" date="2016" name="Mol. Biol. Evol.">
        <title>Comparative Genomics of Early-Diverging Mushroom-Forming Fungi Provides Insights into the Origins of Lignocellulose Decay Capabilities.</title>
        <authorList>
            <person name="Nagy L.G."/>
            <person name="Riley R."/>
            <person name="Tritt A."/>
            <person name="Adam C."/>
            <person name="Daum C."/>
            <person name="Floudas D."/>
            <person name="Sun H."/>
            <person name="Yadav J.S."/>
            <person name="Pangilinan J."/>
            <person name="Larsson K.H."/>
            <person name="Matsuura K."/>
            <person name="Barry K."/>
            <person name="Labutti K."/>
            <person name="Kuo R."/>
            <person name="Ohm R.A."/>
            <person name="Bhattacharya S.S."/>
            <person name="Shirouzu T."/>
            <person name="Yoshinaga Y."/>
            <person name="Martin F.M."/>
            <person name="Grigoriev I.V."/>
            <person name="Hibbett D.S."/>
        </authorList>
    </citation>
    <scope>NUCLEOTIDE SEQUENCE [LARGE SCALE GENOMIC DNA]</scope>
    <source>
        <strain evidence="5 6">HHB12029</strain>
    </source>
</reference>
<dbReference type="EMBL" id="KV426204">
    <property type="protein sequence ID" value="KZV84971.1"/>
    <property type="molecule type" value="Genomic_DNA"/>
</dbReference>
<dbReference type="InterPro" id="IPR006139">
    <property type="entry name" value="D-isomer_2_OHA_DH_cat_dom"/>
</dbReference>
<name>A0A165DNA3_EXIGL</name>
<evidence type="ECO:0000259" key="3">
    <source>
        <dbReference type="Pfam" id="PF00389"/>
    </source>
</evidence>
<dbReference type="STRING" id="1314781.A0A165DNA3"/>
<feature type="domain" description="D-isomer specific 2-hydroxyacid dehydrogenase NAD-binding" evidence="4">
    <location>
        <begin position="119"/>
        <end position="323"/>
    </location>
</feature>
<evidence type="ECO:0000259" key="4">
    <source>
        <dbReference type="Pfam" id="PF02826"/>
    </source>
</evidence>
<dbReference type="InterPro" id="IPR036291">
    <property type="entry name" value="NAD(P)-bd_dom_sf"/>
</dbReference>
<dbReference type="SUPFAM" id="SSF51735">
    <property type="entry name" value="NAD(P)-binding Rossmann-fold domains"/>
    <property type="match status" value="1"/>
</dbReference>
<organism evidence="5 6">
    <name type="scientific">Exidia glandulosa HHB12029</name>
    <dbReference type="NCBI Taxonomy" id="1314781"/>
    <lineage>
        <taxon>Eukaryota</taxon>
        <taxon>Fungi</taxon>
        <taxon>Dikarya</taxon>
        <taxon>Basidiomycota</taxon>
        <taxon>Agaricomycotina</taxon>
        <taxon>Agaricomycetes</taxon>
        <taxon>Auriculariales</taxon>
        <taxon>Exidiaceae</taxon>
        <taxon>Exidia</taxon>
    </lineage>
</organism>
<comment type="similarity">
    <text evidence="2">Belongs to the D-isomer specific 2-hydroxyacid dehydrogenase family.</text>
</comment>
<dbReference type="PANTHER" id="PTHR10996">
    <property type="entry name" value="2-HYDROXYACID DEHYDROGENASE-RELATED"/>
    <property type="match status" value="1"/>
</dbReference>
<keyword evidence="6" id="KW-1185">Reference proteome</keyword>
<accession>A0A165DNA3</accession>
<dbReference type="PANTHER" id="PTHR10996:SF277">
    <property type="entry name" value="GLYOXYLATE REDUCTASE_HYDROXYPYRUVATE REDUCTASE"/>
    <property type="match status" value="1"/>
</dbReference>
<evidence type="ECO:0000256" key="1">
    <source>
        <dbReference type="ARBA" id="ARBA00023002"/>
    </source>
</evidence>
<dbReference type="SUPFAM" id="SSF52283">
    <property type="entry name" value="Formate/glycerate dehydrogenase catalytic domain-like"/>
    <property type="match status" value="1"/>
</dbReference>
<evidence type="ECO:0000256" key="2">
    <source>
        <dbReference type="RuleBase" id="RU003719"/>
    </source>
</evidence>
<dbReference type="GO" id="GO:0030267">
    <property type="term" value="F:glyoxylate reductase (NADPH) activity"/>
    <property type="evidence" value="ECO:0007669"/>
    <property type="project" value="TreeGrafter"/>
</dbReference>